<dbReference type="PhylomeDB" id="B3S494"/>
<dbReference type="eggNOG" id="KOG3602">
    <property type="taxonomic scope" value="Eukaryota"/>
</dbReference>
<dbReference type="InterPro" id="IPR056884">
    <property type="entry name" value="NPHP3-like_N"/>
</dbReference>
<feature type="domain" description="DUF4062" evidence="5">
    <location>
        <begin position="14"/>
        <end position="106"/>
    </location>
</feature>
<dbReference type="RefSeq" id="XP_002114962.1">
    <property type="nucleotide sequence ID" value="XM_002114926.1"/>
</dbReference>
<dbReference type="PROSITE" id="PS50005">
    <property type="entry name" value="TPR"/>
    <property type="match status" value="1"/>
</dbReference>
<dbReference type="GO" id="GO:0080008">
    <property type="term" value="C:Cul4-RING E3 ubiquitin ligase complex"/>
    <property type="evidence" value="ECO:0000318"/>
    <property type="project" value="GO_Central"/>
</dbReference>
<keyword evidence="2" id="KW-0677">Repeat</keyword>
<dbReference type="eggNOG" id="KOG1840">
    <property type="taxonomic scope" value="Eukaryota"/>
</dbReference>
<evidence type="ECO:0000256" key="1">
    <source>
        <dbReference type="ARBA" id="ARBA00022687"/>
    </source>
</evidence>
<dbReference type="Gene3D" id="1.25.40.10">
    <property type="entry name" value="Tetratricopeptide repeat domain"/>
    <property type="match status" value="3"/>
</dbReference>
<dbReference type="InterPro" id="IPR025139">
    <property type="entry name" value="DUF4062"/>
</dbReference>
<dbReference type="CTD" id="6756175"/>
<dbReference type="InterPro" id="IPR019734">
    <property type="entry name" value="TPR_rpt"/>
</dbReference>
<dbReference type="Pfam" id="PF13432">
    <property type="entry name" value="TPR_16"/>
    <property type="match status" value="1"/>
</dbReference>
<dbReference type="Pfam" id="PF13424">
    <property type="entry name" value="TPR_12"/>
    <property type="match status" value="3"/>
</dbReference>
<dbReference type="GO" id="GO:0016055">
    <property type="term" value="P:Wnt signaling pathway"/>
    <property type="evidence" value="ECO:0007669"/>
    <property type="project" value="UniProtKB-KW"/>
</dbReference>
<dbReference type="InterPro" id="IPR051191">
    <property type="entry name" value="DCAF12"/>
</dbReference>
<dbReference type="GeneID" id="6756175"/>
<organism evidence="8 9">
    <name type="scientific">Trichoplax adhaerens</name>
    <name type="common">Trichoplax reptans</name>
    <dbReference type="NCBI Taxonomy" id="10228"/>
    <lineage>
        <taxon>Eukaryota</taxon>
        <taxon>Metazoa</taxon>
        <taxon>Placozoa</taxon>
        <taxon>Uniplacotomia</taxon>
        <taxon>Trichoplacea</taxon>
        <taxon>Trichoplacidae</taxon>
        <taxon>Trichoplax</taxon>
    </lineage>
</organism>
<dbReference type="PANTHER" id="PTHR19860">
    <property type="entry name" value="DDB1- AND CUL4-ASSOCIATED FACTOR 12-RELATED"/>
    <property type="match status" value="1"/>
</dbReference>
<dbReference type="SUPFAM" id="SSF52540">
    <property type="entry name" value="P-loop containing nucleoside triphosphate hydrolases"/>
    <property type="match status" value="1"/>
</dbReference>
<dbReference type="Pfam" id="PF24884">
    <property type="entry name" value="NPHP3_hel"/>
    <property type="match status" value="1"/>
</dbReference>
<dbReference type="Pfam" id="PF24883">
    <property type="entry name" value="NPHP3_N"/>
    <property type="match status" value="1"/>
</dbReference>
<dbReference type="OMA" id="LEHPNTA"/>
<dbReference type="Proteomes" id="UP000009022">
    <property type="component" value="Unassembled WGS sequence"/>
</dbReference>
<evidence type="ECO:0000313" key="9">
    <source>
        <dbReference type="Proteomes" id="UP000009022"/>
    </source>
</evidence>
<evidence type="ECO:0000256" key="4">
    <source>
        <dbReference type="PROSITE-ProRule" id="PRU00339"/>
    </source>
</evidence>
<feature type="repeat" description="TPR" evidence="4">
    <location>
        <begin position="732"/>
        <end position="765"/>
    </location>
</feature>
<name>B3S494_TRIAD</name>
<evidence type="ECO:0000259" key="5">
    <source>
        <dbReference type="Pfam" id="PF13271"/>
    </source>
</evidence>
<keyword evidence="1" id="KW-0879">Wnt signaling pathway</keyword>
<feature type="domain" description="Nephrocystin 3 helical" evidence="7">
    <location>
        <begin position="399"/>
        <end position="518"/>
    </location>
</feature>
<gene>
    <name evidence="8" type="ORF">TRIADDRAFT_59003</name>
</gene>
<dbReference type="PANTHER" id="PTHR19860:SF40">
    <property type="entry name" value="WD40 REPEAT-CONTAINING PROTEIN"/>
    <property type="match status" value="1"/>
</dbReference>
<evidence type="ECO:0000259" key="6">
    <source>
        <dbReference type="Pfam" id="PF24883"/>
    </source>
</evidence>
<dbReference type="EMBL" id="DS985249">
    <property type="protein sequence ID" value="EDV22418.1"/>
    <property type="molecule type" value="Genomic_DNA"/>
</dbReference>
<dbReference type="Gene3D" id="3.40.50.300">
    <property type="entry name" value="P-loop containing nucleotide triphosphate hydrolases"/>
    <property type="match status" value="1"/>
</dbReference>
<dbReference type="KEGG" id="tad:TRIADDRAFT_59003"/>
<dbReference type="OrthoDB" id="17009at2759"/>
<dbReference type="InterPro" id="IPR027417">
    <property type="entry name" value="P-loop_NTPase"/>
</dbReference>
<dbReference type="InterPro" id="IPR056883">
    <property type="entry name" value="NPHP3_hel"/>
</dbReference>
<evidence type="ECO:0000256" key="2">
    <source>
        <dbReference type="ARBA" id="ARBA00022737"/>
    </source>
</evidence>
<dbReference type="InterPro" id="IPR011990">
    <property type="entry name" value="TPR-like_helical_dom_sf"/>
</dbReference>
<dbReference type="SMART" id="SM00028">
    <property type="entry name" value="TPR"/>
    <property type="match status" value="7"/>
</dbReference>
<evidence type="ECO:0000256" key="3">
    <source>
        <dbReference type="ARBA" id="ARBA00040387"/>
    </source>
</evidence>
<dbReference type="HOGENOM" id="CLU_005977_0_0_1"/>
<reference evidence="8 9" key="1">
    <citation type="journal article" date="2008" name="Nature">
        <title>The Trichoplax genome and the nature of placozoans.</title>
        <authorList>
            <person name="Srivastava M."/>
            <person name="Begovic E."/>
            <person name="Chapman J."/>
            <person name="Putnam N.H."/>
            <person name="Hellsten U."/>
            <person name="Kawashima T."/>
            <person name="Kuo A."/>
            <person name="Mitros T."/>
            <person name="Salamov A."/>
            <person name="Carpenter M.L."/>
            <person name="Signorovitch A.Y."/>
            <person name="Moreno M.A."/>
            <person name="Kamm K."/>
            <person name="Grimwood J."/>
            <person name="Schmutz J."/>
            <person name="Shapiro H."/>
            <person name="Grigoriev I.V."/>
            <person name="Buss L.W."/>
            <person name="Schierwater B."/>
            <person name="Dellaporta S.L."/>
            <person name="Rokhsar D.S."/>
        </authorList>
    </citation>
    <scope>NUCLEOTIDE SEQUENCE [LARGE SCALE GENOMIC DNA]</scope>
    <source>
        <strain evidence="8 9">Grell-BS-1999</strain>
    </source>
</reference>
<evidence type="ECO:0000259" key="7">
    <source>
        <dbReference type="Pfam" id="PF24884"/>
    </source>
</evidence>
<keyword evidence="9" id="KW-1185">Reference proteome</keyword>
<dbReference type="Pfam" id="PF13271">
    <property type="entry name" value="DUF4062"/>
    <property type="match status" value="1"/>
</dbReference>
<evidence type="ECO:0000313" key="8">
    <source>
        <dbReference type="EMBL" id="EDV22418.1"/>
    </source>
</evidence>
<proteinExistence type="predicted"/>
<sequence length="1329" mass="153492">MRKKEERDTTETLRIFFSSPFNGMEKEREELTKFYFPHIHDMCNNRGYQFIPVDLRWGITKESTSKYQTIGICLSEIDRSDIFVGMFGQRYGWNGFQDDLLQKTFDYAQKSYPWLEHYRDRSVTELEFLHGHLNNIGALPACFFFRDKSYDDEQLKICQEKGLTQRMNAFKVESDKTYTMLNDLKRRIKETEDKGAREIYLTLHKYLTEVFFIHRADEDDPVSSILTFHDAFYINRLSLGDKYVGSHDYLNVVNRHAYDEDVPLLVTGRGGSGKSALLANWLKNHQSKQRDKKLVVAYHFVASTAKNAQDVLVILTNIVNQLRKSQKLPLKEHDNAKDASKSLNKILTILSKKEYSVVILVDGLDRVTSRGKSERGMLKLRGKALSPNQMDVVLSQQECKNPLYLKVVLEELSVHGKFETIDDRIKELLSCNDTKELFIKFLERLEMDYNTDSSTNVIKDIMCYLSISKEGLTEKEIIDLTGLESTQLTMIYYATNKYLSHRSVLLKFIYDELNEAIRSIYLHDQSKEDYYYESLINYFSSKLMSISSSQLDITILSRVATELPHLLIKSGRFNELANCICNIHVFQWMAKNGVIDLAEYWIQTKLEPEEINSMLETSIKNELASVYADRYDEFHAPNQAINEIEKVLETVTAFLNRLAQYESEEYFLKWRLRLVKSRFSEDESDSQSEWLADILRNLAILYVDTNRFIEAEPLHLQALNIYESIGSKLQIARSLNGLGLLYFSKMHYDKASEYMLKAIEMHKEQEDSYEYADSINNLACIYMQTDKYTEAETLFCQSLKIYEEYYYGIRNLSMCGSYNNLARCYRNLGMLDKAEFYYKKALDTRLDLIKSNHPDIAESYINMGTFELINKRNYKTAEEFFTKALAIYETVYSGNHIQIAVTCENLALTHMYQSNLGEGVPHFERASKILFALDQMHASLAPLNAGYIEYYLDNQLFDDIKALIKRITHRSLCPDRNFAVLDWINGGMLANQRPPLSLTTLDITFHLCGEKSSKTVAQYIDMLLKIYNSHTKAEIRKYCLQSLDYFEKNFSVQEINVAKVYEILAALYSSSKEENDTLQFLDYIGKAVSIFEAANNWSQANASLYAFTVDYYLNNNLLDQARCLLSKITGTECSSGRDYAALDWLDSQLPKDERTLRPKHQSIDAGLQKHPDNLMLISRKIADFVPDMEKIISMLDDAGDIPSSHFTSVYDVICRDSPSCRQAAIRVLQAGLRKHPDSPDILSILAPTLASYKRYDDAAKYYQKLVTVLSNNPSLEYSYAKVMLLQEKPDLGKIQLEKALQAAQSNNDEAIAAQIQDTINDLVTWMNKK</sequence>
<protein>
    <recommendedName>
        <fullName evidence="3">Nephrocystin-3</fullName>
    </recommendedName>
</protein>
<keyword evidence="4" id="KW-0802">TPR repeat</keyword>
<dbReference type="InParanoid" id="B3S494"/>
<accession>B3S494</accession>
<dbReference type="SUPFAM" id="SSF48452">
    <property type="entry name" value="TPR-like"/>
    <property type="match status" value="3"/>
</dbReference>
<feature type="domain" description="Nephrocystin 3-like N-terminal" evidence="6">
    <location>
        <begin position="264"/>
        <end position="385"/>
    </location>
</feature>